<evidence type="ECO:0000313" key="1">
    <source>
        <dbReference type="EMBL" id="MFC5505368.1"/>
    </source>
</evidence>
<dbReference type="Proteomes" id="UP001596060">
    <property type="component" value="Unassembled WGS sequence"/>
</dbReference>
<sequence length="96" mass="10938">MRITDRFPCFADTIRSSRHKLVSEFLDVSTAADHEFSAEIHRQRYARYIHSLGCFQYGDRFLQELEQAYAAGAARPTFSLDPQVAEVADRPSQQAA</sequence>
<protein>
    <submittedName>
        <fullName evidence="1">Uncharacterized protein</fullName>
    </submittedName>
</protein>
<accession>A0ABW0NZ34</accession>
<gene>
    <name evidence="1" type="ORF">ACFPN9_08870</name>
</gene>
<proteinExistence type="predicted"/>
<evidence type="ECO:0000313" key="2">
    <source>
        <dbReference type="Proteomes" id="UP001596060"/>
    </source>
</evidence>
<reference evidence="2" key="1">
    <citation type="journal article" date="2019" name="Int. J. Syst. Evol. Microbiol.">
        <title>The Global Catalogue of Microorganisms (GCM) 10K type strain sequencing project: providing services to taxonomists for standard genome sequencing and annotation.</title>
        <authorList>
            <consortium name="The Broad Institute Genomics Platform"/>
            <consortium name="The Broad Institute Genome Sequencing Center for Infectious Disease"/>
            <person name="Wu L."/>
            <person name="Ma J."/>
        </authorList>
    </citation>
    <scope>NUCLEOTIDE SEQUENCE [LARGE SCALE GENOMIC DNA]</scope>
    <source>
        <strain evidence="2">CCUG 43117</strain>
    </source>
</reference>
<name>A0ABW0NZ34_9HYPH</name>
<dbReference type="EMBL" id="JBHSLU010000017">
    <property type="protein sequence ID" value="MFC5505368.1"/>
    <property type="molecule type" value="Genomic_DNA"/>
</dbReference>
<keyword evidence="2" id="KW-1185">Reference proteome</keyword>
<organism evidence="1 2">
    <name type="scientific">Bosea massiliensis</name>
    <dbReference type="NCBI Taxonomy" id="151419"/>
    <lineage>
        <taxon>Bacteria</taxon>
        <taxon>Pseudomonadati</taxon>
        <taxon>Pseudomonadota</taxon>
        <taxon>Alphaproteobacteria</taxon>
        <taxon>Hyphomicrobiales</taxon>
        <taxon>Boseaceae</taxon>
        <taxon>Bosea</taxon>
    </lineage>
</organism>
<dbReference type="RefSeq" id="WP_377816477.1">
    <property type="nucleotide sequence ID" value="NZ_JBHSLU010000017.1"/>
</dbReference>
<comment type="caution">
    <text evidence="1">The sequence shown here is derived from an EMBL/GenBank/DDBJ whole genome shotgun (WGS) entry which is preliminary data.</text>
</comment>